<name>A0A8C1WFE2_CYPCA</name>
<dbReference type="AlphaFoldDB" id="A0A8C1WFE2"/>
<sequence>MVRTLYKLSELRETKYGQPPPRHGLSLLWWFAHDCVQIDSNGRMTAECDPENGDFGFHRFHNRDRLLPYTNLPYYDVGNLNSIRSLPRYVTKSYTGQSDNSNTDRIIASFDSRRKKFVNVYVTQHSDRTHFDQNHTYCISTDLLKDIQALSRKDFLRVPTIRSEHICIDIHQSVQEETCQNISNELIEDIEKLNCEDFQSETMNSSEQLSTGIHQSVQRQTCQITSNELVKYIKQLNHEDFLREPMNCSEHVPIDVLQSVQGETCQSIENELTEEIEESNHEEHMNRSEQLFTDIHQSAQRQTCQSQPTCGKRSTVLRRVLYAVIIIAAIVWYLK</sequence>
<evidence type="ECO:0000313" key="2">
    <source>
        <dbReference type="Ensembl" id="ENSCCRP00015065242.1"/>
    </source>
</evidence>
<protein>
    <submittedName>
        <fullName evidence="2">Uncharacterized protein</fullName>
    </submittedName>
</protein>
<dbReference type="Proteomes" id="UP000694700">
    <property type="component" value="Unplaced"/>
</dbReference>
<keyword evidence="1" id="KW-1133">Transmembrane helix</keyword>
<keyword evidence="1" id="KW-0472">Membrane</keyword>
<dbReference type="Ensembl" id="ENSCCRT00015067399.1">
    <property type="protein sequence ID" value="ENSCCRP00015065242.1"/>
    <property type="gene ID" value="ENSCCRG00015026623.1"/>
</dbReference>
<feature type="transmembrane region" description="Helical" evidence="1">
    <location>
        <begin position="316"/>
        <end position="334"/>
    </location>
</feature>
<reference evidence="2" key="1">
    <citation type="submission" date="2025-08" db="UniProtKB">
        <authorList>
            <consortium name="Ensembl"/>
        </authorList>
    </citation>
    <scope>IDENTIFICATION</scope>
</reference>
<dbReference type="PANTHER" id="PTHR38706">
    <property type="entry name" value="SI:CH211-198C19.1-RELATED"/>
    <property type="match status" value="1"/>
</dbReference>
<keyword evidence="1" id="KW-0812">Transmembrane</keyword>
<evidence type="ECO:0000313" key="3">
    <source>
        <dbReference type="Proteomes" id="UP000694700"/>
    </source>
</evidence>
<dbReference type="PANTHER" id="PTHR38706:SF2">
    <property type="match status" value="1"/>
</dbReference>
<organism evidence="2 3">
    <name type="scientific">Cyprinus carpio</name>
    <name type="common">Common carp</name>
    <dbReference type="NCBI Taxonomy" id="7962"/>
    <lineage>
        <taxon>Eukaryota</taxon>
        <taxon>Metazoa</taxon>
        <taxon>Chordata</taxon>
        <taxon>Craniata</taxon>
        <taxon>Vertebrata</taxon>
        <taxon>Euteleostomi</taxon>
        <taxon>Actinopterygii</taxon>
        <taxon>Neopterygii</taxon>
        <taxon>Teleostei</taxon>
        <taxon>Ostariophysi</taxon>
        <taxon>Cypriniformes</taxon>
        <taxon>Cyprinidae</taxon>
        <taxon>Cyprininae</taxon>
        <taxon>Cyprinus</taxon>
    </lineage>
</organism>
<proteinExistence type="predicted"/>
<evidence type="ECO:0000256" key="1">
    <source>
        <dbReference type="SAM" id="Phobius"/>
    </source>
</evidence>
<accession>A0A8C1WFE2</accession>